<proteinExistence type="predicted"/>
<reference evidence="1 2" key="1">
    <citation type="journal article" date="2019" name="Sci. Rep.">
        <title>Orb-weaving spider Araneus ventricosus genome elucidates the spidroin gene catalogue.</title>
        <authorList>
            <person name="Kono N."/>
            <person name="Nakamura H."/>
            <person name="Ohtoshi R."/>
            <person name="Moran D.A.P."/>
            <person name="Shinohara A."/>
            <person name="Yoshida Y."/>
            <person name="Fujiwara M."/>
            <person name="Mori M."/>
            <person name="Tomita M."/>
            <person name="Arakawa K."/>
        </authorList>
    </citation>
    <scope>NUCLEOTIDE SEQUENCE [LARGE SCALE GENOMIC DNA]</scope>
</reference>
<gene>
    <name evidence="1" type="ORF">AVEN_267637_1</name>
</gene>
<evidence type="ECO:0000313" key="2">
    <source>
        <dbReference type="Proteomes" id="UP000499080"/>
    </source>
</evidence>
<dbReference type="AlphaFoldDB" id="A0A4Y2PMZ7"/>
<evidence type="ECO:0000313" key="1">
    <source>
        <dbReference type="EMBL" id="GBN51486.1"/>
    </source>
</evidence>
<name>A0A4Y2PMZ7_ARAVE</name>
<accession>A0A4Y2PMZ7</accession>
<organism evidence="1 2">
    <name type="scientific">Araneus ventricosus</name>
    <name type="common">Orbweaver spider</name>
    <name type="synonym">Epeira ventricosa</name>
    <dbReference type="NCBI Taxonomy" id="182803"/>
    <lineage>
        <taxon>Eukaryota</taxon>
        <taxon>Metazoa</taxon>
        <taxon>Ecdysozoa</taxon>
        <taxon>Arthropoda</taxon>
        <taxon>Chelicerata</taxon>
        <taxon>Arachnida</taxon>
        <taxon>Araneae</taxon>
        <taxon>Araneomorphae</taxon>
        <taxon>Entelegynae</taxon>
        <taxon>Araneoidea</taxon>
        <taxon>Araneidae</taxon>
        <taxon>Araneus</taxon>
    </lineage>
</organism>
<dbReference type="EMBL" id="BGPR01011464">
    <property type="protein sequence ID" value="GBN51486.1"/>
    <property type="molecule type" value="Genomic_DNA"/>
</dbReference>
<dbReference type="Proteomes" id="UP000499080">
    <property type="component" value="Unassembled WGS sequence"/>
</dbReference>
<protein>
    <submittedName>
        <fullName evidence="1">Uncharacterized protein</fullName>
    </submittedName>
</protein>
<keyword evidence="2" id="KW-1185">Reference proteome</keyword>
<sequence>MQDEWMNEAYFDVESFQMVENRWEVLSLVKKQALIFSKPDTHRFDATCLYLLYFYALLVNPEMNWTTIDYLNRGNRYHQYGTRVNWKRPQSCIDTRIR</sequence>
<dbReference type="OrthoDB" id="6420190at2759"/>
<comment type="caution">
    <text evidence="1">The sequence shown here is derived from an EMBL/GenBank/DDBJ whole genome shotgun (WGS) entry which is preliminary data.</text>
</comment>